<dbReference type="AlphaFoldDB" id="A0A942I4B5"/>
<dbReference type="Proteomes" id="UP000680348">
    <property type="component" value="Unassembled WGS sequence"/>
</dbReference>
<evidence type="ECO:0000313" key="2">
    <source>
        <dbReference type="Proteomes" id="UP000680348"/>
    </source>
</evidence>
<sequence>MEQFLASALQPGDVVVMDNLGSHKGPSIRRAIRGGGRQALLPDAIQDLSKVNSLRIARCLVE</sequence>
<proteinExistence type="predicted"/>
<accession>A0A942I4B5</accession>
<evidence type="ECO:0008006" key="3">
    <source>
        <dbReference type="Google" id="ProtNLM"/>
    </source>
</evidence>
<protein>
    <recommendedName>
        <fullName evidence="3">Tc1-like transposase DDE domain-containing protein</fullName>
    </recommendedName>
</protein>
<reference evidence="1" key="1">
    <citation type="submission" date="2021-04" db="EMBL/GenBank/DDBJ databases">
        <title>Pseudaminobacter soli sp. nov., isolated from paddy soil contaminated by heavy metals.</title>
        <authorList>
            <person name="Zhang K."/>
        </authorList>
    </citation>
    <scope>NUCLEOTIDE SEQUENCE</scope>
    <source>
        <strain evidence="1">19-2017</strain>
    </source>
</reference>
<keyword evidence="2" id="KW-1185">Reference proteome</keyword>
<gene>
    <name evidence="1" type="ORF">KEU06_23885</name>
</gene>
<organism evidence="1 2">
    <name type="scientific">Pseudaminobacter soli</name>
    <name type="common">ex Zhang et al. 2022</name>
    <dbReference type="NCBI Taxonomy" id="2831468"/>
    <lineage>
        <taxon>Bacteria</taxon>
        <taxon>Pseudomonadati</taxon>
        <taxon>Pseudomonadota</taxon>
        <taxon>Alphaproteobacteria</taxon>
        <taxon>Hyphomicrobiales</taxon>
        <taxon>Phyllobacteriaceae</taxon>
        <taxon>Pseudaminobacter</taxon>
    </lineage>
</organism>
<dbReference type="EMBL" id="JAGWCR010000015">
    <property type="protein sequence ID" value="MBS3651663.1"/>
    <property type="molecule type" value="Genomic_DNA"/>
</dbReference>
<comment type="caution">
    <text evidence="1">The sequence shown here is derived from an EMBL/GenBank/DDBJ whole genome shotgun (WGS) entry which is preliminary data.</text>
</comment>
<evidence type="ECO:0000313" key="1">
    <source>
        <dbReference type="EMBL" id="MBS3651663.1"/>
    </source>
</evidence>
<name>A0A942I4B5_9HYPH</name>